<dbReference type="InterPro" id="IPR020026">
    <property type="entry name" value="PseC"/>
</dbReference>
<dbReference type="Gene3D" id="3.40.640.10">
    <property type="entry name" value="Type I PLP-dependent aspartate aminotransferase-like (Major domain)"/>
    <property type="match status" value="1"/>
</dbReference>
<comment type="similarity">
    <text evidence="3">Belongs to the DegT/DnrJ/EryC1 family.</text>
</comment>
<dbReference type="PANTHER" id="PTHR30244">
    <property type="entry name" value="TRANSAMINASE"/>
    <property type="match status" value="1"/>
</dbReference>
<organism evidence="4 5">
    <name type="scientific">candidate division WOR-1 bacterium RIFOXYB2_FULL_36_35</name>
    <dbReference type="NCBI Taxonomy" id="1802578"/>
    <lineage>
        <taxon>Bacteria</taxon>
        <taxon>Bacillati</taxon>
        <taxon>Saganbacteria</taxon>
    </lineage>
</organism>
<dbReference type="InterPro" id="IPR015421">
    <property type="entry name" value="PyrdxlP-dep_Trfase_major"/>
</dbReference>
<feature type="active site" description="Proton acceptor" evidence="1">
    <location>
        <position position="184"/>
    </location>
</feature>
<proteinExistence type="inferred from homology"/>
<dbReference type="Gene3D" id="3.90.1150.10">
    <property type="entry name" value="Aspartate Aminotransferase, domain 1"/>
    <property type="match status" value="1"/>
</dbReference>
<dbReference type="InterPro" id="IPR000653">
    <property type="entry name" value="DegT/StrS_aminotransferase"/>
</dbReference>
<evidence type="ECO:0000313" key="5">
    <source>
        <dbReference type="Proteomes" id="UP000177905"/>
    </source>
</evidence>
<accession>A0A1F4S8A9</accession>
<dbReference type="Pfam" id="PF01041">
    <property type="entry name" value="DegT_DnrJ_EryC1"/>
    <property type="match status" value="1"/>
</dbReference>
<dbReference type="InterPro" id="IPR015422">
    <property type="entry name" value="PyrdxlP-dep_Trfase_small"/>
</dbReference>
<name>A0A1F4S8A9_UNCSA</name>
<dbReference type="GO" id="GO:0000271">
    <property type="term" value="P:polysaccharide biosynthetic process"/>
    <property type="evidence" value="ECO:0007669"/>
    <property type="project" value="TreeGrafter"/>
</dbReference>
<evidence type="ECO:0000256" key="2">
    <source>
        <dbReference type="PIRSR" id="PIRSR000390-2"/>
    </source>
</evidence>
<dbReference type="AlphaFoldDB" id="A0A1F4S8A9"/>
<dbReference type="GO" id="GO:0030170">
    <property type="term" value="F:pyridoxal phosphate binding"/>
    <property type="evidence" value="ECO:0007669"/>
    <property type="project" value="TreeGrafter"/>
</dbReference>
<protein>
    <submittedName>
        <fullName evidence="4">UDP-4-amino-4, 6-dideoxy-N-acetyl-beta-L-altrosamine transaminase</fullName>
    </submittedName>
</protein>
<dbReference type="InterPro" id="IPR015424">
    <property type="entry name" value="PyrdxlP-dep_Trfase"/>
</dbReference>
<evidence type="ECO:0000256" key="1">
    <source>
        <dbReference type="PIRSR" id="PIRSR000390-1"/>
    </source>
</evidence>
<dbReference type="PIRSF" id="PIRSF000390">
    <property type="entry name" value="PLP_StrS"/>
    <property type="match status" value="1"/>
</dbReference>
<dbReference type="PANTHER" id="PTHR30244:SF34">
    <property type="entry name" value="DTDP-4-AMINO-4,6-DIDEOXYGALACTOSE TRANSAMINASE"/>
    <property type="match status" value="1"/>
</dbReference>
<dbReference type="CDD" id="cd00616">
    <property type="entry name" value="AHBA_syn"/>
    <property type="match status" value="1"/>
</dbReference>
<dbReference type="SUPFAM" id="SSF53383">
    <property type="entry name" value="PLP-dependent transferases"/>
    <property type="match status" value="1"/>
</dbReference>
<evidence type="ECO:0000313" key="4">
    <source>
        <dbReference type="EMBL" id="OGC16660.1"/>
    </source>
</evidence>
<dbReference type="EMBL" id="MEUA01000005">
    <property type="protein sequence ID" value="OGC16660.1"/>
    <property type="molecule type" value="Genomic_DNA"/>
</dbReference>
<dbReference type="Proteomes" id="UP000177905">
    <property type="component" value="Unassembled WGS sequence"/>
</dbReference>
<evidence type="ECO:0000256" key="3">
    <source>
        <dbReference type="RuleBase" id="RU004508"/>
    </source>
</evidence>
<dbReference type="GO" id="GO:0008483">
    <property type="term" value="F:transaminase activity"/>
    <property type="evidence" value="ECO:0007669"/>
    <property type="project" value="TreeGrafter"/>
</dbReference>
<sequence>MKKIPYATQWIDAQDIEAVKLALESSYLTQGPLIEKFEKIVAEHCGAKYVVAVNSGTSALHIACLAAGIKRGDEVITSPITFVASANCILYCGAKPIFADVLEDTININPKEIEKKISKKTKAIIPIDFAGQPADLSEIRSIANRKNIIIIEDAAHALGAKYKGEIVGSGKYADFTILSFHAVKHITTGEGGMVLTNNKDFYKKLKLFRSHGIIRDPNLLKINPEPWFYEMQALGFNYRLTDIQSALGISQFKRLSVFIKRRKQITNEYDKVFCRYEELQPLSIKPYIDHVHHLYILKFNLDKLSATRREIFNEYLKYGICVNVHYIPVYYQPYYKKIGYKKGLCLNAEKYYECSITLPLYPKMSDCDIKRVVKVTKKIVEKFKIREIF</sequence>
<reference evidence="4 5" key="1">
    <citation type="journal article" date="2016" name="Nat. Commun.">
        <title>Thousands of microbial genomes shed light on interconnected biogeochemical processes in an aquifer system.</title>
        <authorList>
            <person name="Anantharaman K."/>
            <person name="Brown C.T."/>
            <person name="Hug L.A."/>
            <person name="Sharon I."/>
            <person name="Castelle C.J."/>
            <person name="Probst A.J."/>
            <person name="Thomas B.C."/>
            <person name="Singh A."/>
            <person name="Wilkins M.J."/>
            <person name="Karaoz U."/>
            <person name="Brodie E.L."/>
            <person name="Williams K.H."/>
            <person name="Hubbard S.S."/>
            <person name="Banfield J.F."/>
        </authorList>
    </citation>
    <scope>NUCLEOTIDE SEQUENCE [LARGE SCALE GENOMIC DNA]</scope>
</reference>
<gene>
    <name evidence="4" type="ORF">A2290_03550</name>
</gene>
<comment type="caution">
    <text evidence="4">The sequence shown here is derived from an EMBL/GenBank/DDBJ whole genome shotgun (WGS) entry which is preliminary data.</text>
</comment>
<keyword evidence="2 3" id="KW-0663">Pyridoxal phosphate</keyword>
<feature type="modified residue" description="N6-(pyridoxal phosphate)lysine" evidence="2">
    <location>
        <position position="184"/>
    </location>
</feature>
<dbReference type="NCBIfam" id="TIGR03588">
    <property type="entry name" value="PseC"/>
    <property type="match status" value="1"/>
</dbReference>